<feature type="domain" description="PARP catalytic" evidence="8">
    <location>
        <begin position="235"/>
        <end position="483"/>
    </location>
</feature>
<keyword evidence="4" id="KW-0520">NAD</keyword>
<dbReference type="InterPro" id="IPR004170">
    <property type="entry name" value="WWE_dom"/>
</dbReference>
<accession>A0ABP0K920</accession>
<evidence type="ECO:0000256" key="2">
    <source>
        <dbReference type="ARBA" id="ARBA00023242"/>
    </source>
</evidence>
<organism evidence="9 10">
    <name type="scientific">Durusdinium trenchii</name>
    <dbReference type="NCBI Taxonomy" id="1381693"/>
    <lineage>
        <taxon>Eukaryota</taxon>
        <taxon>Sar</taxon>
        <taxon>Alveolata</taxon>
        <taxon>Dinophyceae</taxon>
        <taxon>Suessiales</taxon>
        <taxon>Symbiodiniaceae</taxon>
        <taxon>Durusdinium</taxon>
    </lineage>
</organism>
<sequence length="483" mass="55766">MNELIQPQLDDLQKKERILQQEQAVVARERHSISEQSFELEAKKRQLQQRLESNDVDTQRLREELKRREAESLRLRSETKHLEQRIHEEKAARVAEKAELVRQLRSQPPASVDEETWQYQNDEGDWVSYSSRSNDELMGALKEGKKSIILTIDQKGYEVDFTLMKQMNQRTEKRRSIRLFFGLPNHWGMTDEDALKLLKGEVQDAQEASDASVSMGTVLTTISEGTRMAMRAPFKKFVRKVQDLNWLSELESLLNSSALRHDQSRCHCPHGDSKYRLLEAYQVRNLYLWRRYQRFVRNLGDKQNQHGIVPEEIQPPVCEALTNFAEGLQVDLPCNERLLFHGTMKFGYAKAIAVEGFDNRIARQGLYGKGTYFASQTCKSAQYATKRGRAEKASHRMPGTMLVARVALGDPYYTEGKYNESRPPTKNSHPVDDSDDERTVLCDSLIARPGIQAGQHPQAHMEFVTFAPEQAYPEFILRFVEED</sequence>
<evidence type="ECO:0000256" key="5">
    <source>
        <dbReference type="SAM" id="Coils"/>
    </source>
</evidence>
<dbReference type="EMBL" id="CAXAMM010010424">
    <property type="protein sequence ID" value="CAK9023311.1"/>
    <property type="molecule type" value="Genomic_DNA"/>
</dbReference>
<dbReference type="Pfam" id="PF00644">
    <property type="entry name" value="PARP"/>
    <property type="match status" value="1"/>
</dbReference>
<dbReference type="Proteomes" id="UP001642464">
    <property type="component" value="Unassembled WGS sequence"/>
</dbReference>
<dbReference type="EC" id="2.4.2.-" evidence="4"/>
<dbReference type="PANTHER" id="PTHR45740">
    <property type="entry name" value="POLY [ADP-RIBOSE] POLYMERASE"/>
    <property type="match status" value="1"/>
</dbReference>
<keyword evidence="4" id="KW-0328">Glycosyltransferase</keyword>
<comment type="caution">
    <text evidence="9">The sequence shown here is derived from an EMBL/GenBank/DDBJ whole genome shotgun (WGS) entry which is preliminary data.</text>
</comment>
<dbReference type="Pfam" id="PF02825">
    <property type="entry name" value="WWE"/>
    <property type="match status" value="1"/>
</dbReference>
<evidence type="ECO:0000259" key="8">
    <source>
        <dbReference type="PROSITE" id="PS51059"/>
    </source>
</evidence>
<name>A0ABP0K920_9DINO</name>
<keyword evidence="4" id="KW-0808">Transferase</keyword>
<keyword evidence="2" id="KW-0539">Nucleus</keyword>
<dbReference type="PANTHER" id="PTHR45740:SF2">
    <property type="entry name" value="POLY [ADP-RIBOSE] POLYMERASE"/>
    <property type="match status" value="1"/>
</dbReference>
<comment type="similarity">
    <text evidence="3">Belongs to the ARTD/PARP family.</text>
</comment>
<proteinExistence type="inferred from homology"/>
<feature type="region of interest" description="Disordered" evidence="6">
    <location>
        <begin position="414"/>
        <end position="435"/>
    </location>
</feature>
<reference evidence="9 10" key="1">
    <citation type="submission" date="2024-02" db="EMBL/GenBank/DDBJ databases">
        <authorList>
            <person name="Chen Y."/>
            <person name="Shah S."/>
            <person name="Dougan E. K."/>
            <person name="Thang M."/>
            <person name="Chan C."/>
        </authorList>
    </citation>
    <scope>NUCLEOTIDE SEQUENCE [LARGE SCALE GENOMIC DNA]</scope>
</reference>
<evidence type="ECO:0000256" key="4">
    <source>
        <dbReference type="RuleBase" id="RU362114"/>
    </source>
</evidence>
<dbReference type="Gene3D" id="3.90.228.10">
    <property type="match status" value="1"/>
</dbReference>
<dbReference type="PROSITE" id="PS50918">
    <property type="entry name" value="WWE"/>
    <property type="match status" value="1"/>
</dbReference>
<evidence type="ECO:0000313" key="9">
    <source>
        <dbReference type="EMBL" id="CAK9023311.1"/>
    </source>
</evidence>
<comment type="subcellular location">
    <subcellularLocation>
        <location evidence="1">Nucleus</location>
    </subcellularLocation>
</comment>
<feature type="coiled-coil region" evidence="5">
    <location>
        <begin position="44"/>
        <end position="78"/>
    </location>
</feature>
<feature type="domain" description="WWE" evidence="7">
    <location>
        <begin position="103"/>
        <end position="179"/>
    </location>
</feature>
<dbReference type="SUPFAM" id="SSF117839">
    <property type="entry name" value="WWE domain"/>
    <property type="match status" value="1"/>
</dbReference>
<evidence type="ECO:0000259" key="7">
    <source>
        <dbReference type="PROSITE" id="PS50918"/>
    </source>
</evidence>
<dbReference type="Gene3D" id="3.30.720.50">
    <property type="match status" value="1"/>
</dbReference>
<protein>
    <recommendedName>
        <fullName evidence="4">Poly [ADP-ribose] polymerase</fullName>
        <shortName evidence="4">PARP</shortName>
        <ecNumber evidence="4">2.4.2.-</ecNumber>
    </recommendedName>
</protein>
<gene>
    <name evidence="9" type="ORF">SCF082_LOCUS16158</name>
</gene>
<dbReference type="InterPro" id="IPR037197">
    <property type="entry name" value="WWE_dom_sf"/>
</dbReference>
<evidence type="ECO:0000313" key="10">
    <source>
        <dbReference type="Proteomes" id="UP001642464"/>
    </source>
</evidence>
<evidence type="ECO:0000256" key="1">
    <source>
        <dbReference type="ARBA" id="ARBA00004123"/>
    </source>
</evidence>
<evidence type="ECO:0000256" key="3">
    <source>
        <dbReference type="ARBA" id="ARBA00024347"/>
    </source>
</evidence>
<dbReference type="InterPro" id="IPR051712">
    <property type="entry name" value="ARTD-AVP"/>
</dbReference>
<keyword evidence="10" id="KW-1185">Reference proteome</keyword>
<keyword evidence="5" id="KW-0175">Coiled coil</keyword>
<evidence type="ECO:0000256" key="6">
    <source>
        <dbReference type="SAM" id="MobiDB-lite"/>
    </source>
</evidence>
<dbReference type="PROSITE" id="PS51059">
    <property type="entry name" value="PARP_CATALYTIC"/>
    <property type="match status" value="1"/>
</dbReference>
<dbReference type="SUPFAM" id="SSF56399">
    <property type="entry name" value="ADP-ribosylation"/>
    <property type="match status" value="1"/>
</dbReference>
<dbReference type="InterPro" id="IPR012317">
    <property type="entry name" value="Poly(ADP-ribose)pol_cat_dom"/>
</dbReference>